<dbReference type="PANTHER" id="PTHR33452">
    <property type="entry name" value="OXIDOREDUCTASE CATD-RELATED"/>
    <property type="match status" value="1"/>
</dbReference>
<evidence type="ECO:0000256" key="5">
    <source>
        <dbReference type="ARBA" id="ARBA00022989"/>
    </source>
</evidence>
<keyword evidence="6 7" id="KW-0472">Membrane</keyword>
<comment type="caution">
    <text evidence="8">The sequence shown here is derived from an EMBL/GenBank/DDBJ whole genome shotgun (WGS) entry which is preliminary data.</text>
</comment>
<sequence>MHSPAFGAALLRLALGVLFLAHALLKLVVFTLPGTVAWFEQHGLPGLLVYPVVAVELFGGLALLAGVAVRPVAIVLGLVALGAILPHAANGWEFTNAGGGWEYPLFIAVVAFAQALLGAGACTAQRLPHARAVP</sequence>
<evidence type="ECO:0000313" key="8">
    <source>
        <dbReference type="EMBL" id="MBA8888088.1"/>
    </source>
</evidence>
<proteinExistence type="inferred from homology"/>
<dbReference type="InterPro" id="IPR032808">
    <property type="entry name" value="DoxX"/>
</dbReference>
<gene>
    <name evidence="8" type="ORF">FHW12_002312</name>
</gene>
<keyword evidence="9" id="KW-1185">Reference proteome</keyword>
<evidence type="ECO:0000256" key="3">
    <source>
        <dbReference type="ARBA" id="ARBA00022475"/>
    </source>
</evidence>
<evidence type="ECO:0000256" key="2">
    <source>
        <dbReference type="ARBA" id="ARBA00006679"/>
    </source>
</evidence>
<accession>A0A839F3H3</accession>
<evidence type="ECO:0000313" key="9">
    <source>
        <dbReference type="Proteomes" id="UP000550401"/>
    </source>
</evidence>
<name>A0A839F3H3_9GAMM</name>
<evidence type="ECO:0000256" key="7">
    <source>
        <dbReference type="SAM" id="Phobius"/>
    </source>
</evidence>
<evidence type="ECO:0000256" key="6">
    <source>
        <dbReference type="ARBA" id="ARBA00023136"/>
    </source>
</evidence>
<keyword evidence="5 7" id="KW-1133">Transmembrane helix</keyword>
<dbReference type="EMBL" id="JACGXL010000003">
    <property type="protein sequence ID" value="MBA8888088.1"/>
    <property type="molecule type" value="Genomic_DNA"/>
</dbReference>
<dbReference type="InterPro" id="IPR051907">
    <property type="entry name" value="DoxX-like_oxidoreductase"/>
</dbReference>
<feature type="transmembrane region" description="Helical" evidence="7">
    <location>
        <begin position="72"/>
        <end position="89"/>
    </location>
</feature>
<keyword evidence="3" id="KW-1003">Cell membrane</keyword>
<dbReference type="Proteomes" id="UP000550401">
    <property type="component" value="Unassembled WGS sequence"/>
</dbReference>
<evidence type="ECO:0000256" key="4">
    <source>
        <dbReference type="ARBA" id="ARBA00022692"/>
    </source>
</evidence>
<protein>
    <submittedName>
        <fullName evidence="8">Putative oxidoreductase</fullName>
    </submittedName>
</protein>
<feature type="transmembrane region" description="Helical" evidence="7">
    <location>
        <begin position="47"/>
        <end position="65"/>
    </location>
</feature>
<evidence type="ECO:0000256" key="1">
    <source>
        <dbReference type="ARBA" id="ARBA00004651"/>
    </source>
</evidence>
<dbReference type="RefSeq" id="WP_182531156.1">
    <property type="nucleotide sequence ID" value="NZ_JACGXL010000003.1"/>
</dbReference>
<comment type="subcellular location">
    <subcellularLocation>
        <location evidence="1">Cell membrane</location>
        <topology evidence="1">Multi-pass membrane protein</topology>
    </subcellularLocation>
</comment>
<dbReference type="PANTHER" id="PTHR33452:SF1">
    <property type="entry name" value="INNER MEMBRANE PROTEIN YPHA-RELATED"/>
    <property type="match status" value="1"/>
</dbReference>
<feature type="transmembrane region" description="Helical" evidence="7">
    <location>
        <begin position="101"/>
        <end position="122"/>
    </location>
</feature>
<reference evidence="8 9" key="1">
    <citation type="submission" date="2020-07" db="EMBL/GenBank/DDBJ databases">
        <title>Genomic Encyclopedia of Type Strains, Phase IV (KMG-V): Genome sequencing to study the core and pangenomes of soil and plant-associated prokaryotes.</title>
        <authorList>
            <person name="Whitman W."/>
        </authorList>
    </citation>
    <scope>NUCLEOTIDE SEQUENCE [LARGE SCALE GENOMIC DNA]</scope>
    <source>
        <strain evidence="8 9">RH2WT43</strain>
    </source>
</reference>
<organism evidence="8 9">
    <name type="scientific">Dokdonella fugitiva</name>
    <dbReference type="NCBI Taxonomy" id="328517"/>
    <lineage>
        <taxon>Bacteria</taxon>
        <taxon>Pseudomonadati</taxon>
        <taxon>Pseudomonadota</taxon>
        <taxon>Gammaproteobacteria</taxon>
        <taxon>Lysobacterales</taxon>
        <taxon>Rhodanobacteraceae</taxon>
        <taxon>Dokdonella</taxon>
    </lineage>
</organism>
<dbReference type="AlphaFoldDB" id="A0A839F3H3"/>
<comment type="similarity">
    <text evidence="2">Belongs to the DoxX family.</text>
</comment>
<dbReference type="Pfam" id="PF07681">
    <property type="entry name" value="DoxX"/>
    <property type="match status" value="1"/>
</dbReference>
<dbReference type="GO" id="GO:0005886">
    <property type="term" value="C:plasma membrane"/>
    <property type="evidence" value="ECO:0007669"/>
    <property type="project" value="UniProtKB-SubCell"/>
</dbReference>
<keyword evidence="4 7" id="KW-0812">Transmembrane</keyword>